<evidence type="ECO:0008006" key="4">
    <source>
        <dbReference type="Google" id="ProtNLM"/>
    </source>
</evidence>
<proteinExistence type="predicted"/>
<sequence length="176" mass="17865">MQSQRGSLSISRASDVVPGGPASYDRRMAFRPGVLAAVAAVLLAAACDAPDAPSPTATATAAGSVTTTAQAGAGRGAVRVITQLGEQCPHLPVTPDPRCDPKPRPGTGFEIRSTTGDVVARGRTGPDGGATVAVDPGTYVVRGEPVADYRFTPQRRVTVSGADPVAVPLTYTNGIQ</sequence>
<gene>
    <name evidence="2" type="ORF">C1I99_01490</name>
</gene>
<organism evidence="2 3">
    <name type="scientific">Micromonospora deserti</name>
    <dbReference type="NCBI Taxonomy" id="2070366"/>
    <lineage>
        <taxon>Bacteria</taxon>
        <taxon>Bacillati</taxon>
        <taxon>Actinomycetota</taxon>
        <taxon>Actinomycetes</taxon>
        <taxon>Micromonosporales</taxon>
        <taxon>Micromonosporaceae</taxon>
        <taxon>Micromonospora</taxon>
    </lineage>
</organism>
<keyword evidence="3" id="KW-1185">Reference proteome</keyword>
<dbReference type="EMBL" id="POUB01000005">
    <property type="protein sequence ID" value="PZG02692.1"/>
    <property type="molecule type" value="Genomic_DNA"/>
</dbReference>
<protein>
    <recommendedName>
        <fullName evidence="4">Prealbumin-like fold domain-containing protein</fullName>
    </recommendedName>
</protein>
<evidence type="ECO:0000313" key="3">
    <source>
        <dbReference type="Proteomes" id="UP000248749"/>
    </source>
</evidence>
<evidence type="ECO:0000256" key="1">
    <source>
        <dbReference type="SAM" id="MobiDB-lite"/>
    </source>
</evidence>
<comment type="caution">
    <text evidence="2">The sequence shown here is derived from an EMBL/GenBank/DDBJ whole genome shotgun (WGS) entry which is preliminary data.</text>
</comment>
<dbReference type="Proteomes" id="UP000248749">
    <property type="component" value="Unassembled WGS sequence"/>
</dbReference>
<dbReference type="AlphaFoldDB" id="A0A2W2CSW7"/>
<name>A0A2W2CSW7_9ACTN</name>
<feature type="region of interest" description="Disordered" evidence="1">
    <location>
        <begin position="92"/>
        <end position="112"/>
    </location>
</feature>
<accession>A0A2W2CSW7</accession>
<evidence type="ECO:0000313" key="2">
    <source>
        <dbReference type="EMBL" id="PZG02692.1"/>
    </source>
</evidence>
<reference evidence="2 3" key="1">
    <citation type="submission" date="2018-01" db="EMBL/GenBank/DDBJ databases">
        <title>Draft genome sequence of Salinispora sp. 13K206.</title>
        <authorList>
            <person name="Sahin N."/>
            <person name="Saygin H."/>
            <person name="Ay H."/>
        </authorList>
    </citation>
    <scope>NUCLEOTIDE SEQUENCE [LARGE SCALE GENOMIC DNA]</scope>
    <source>
        <strain evidence="2 3">13K206</strain>
    </source>
</reference>